<dbReference type="PANTHER" id="PTHR43823">
    <property type="entry name" value="SPORULATION PROTEIN YKVU"/>
    <property type="match status" value="1"/>
</dbReference>
<keyword evidence="5" id="KW-1003">Cell membrane</keyword>
<sequence>MNNTETILVDEPINKLLLKYSVPAIVGMLVNALYNMVDRVFIGNIPNIGAIATVGLGVTMPFTTILTAFGMLVGIGSVTVISIKLGQNKKCEATDTLGNAISLSIIIGIFVTILGLILSEKILIAFGASSESLKYANEYIRIILIGSTFNILSYTLNCNIRGDGNPKLAALIMIVGCTTNIILDYILIFIFNLGISGAAIATIISQMITTIWSLYYYKSGRSYLKISSKNIKLEGNTLKMLLPIGLSPFCMQIASCFVQIVSNNSLKYYGGDLAIGAMSTTISIMLIFYMPLFGLSEGSQPIIGYNYGYKNYARCKNILNTSIVWGIALMSIGIIVIQIWAVDLVKIFNNDLELVNVTSSGIKKFSLMMPIVPVSILGSNYIQSIGKAKEAMLLSLLRQVIILIPIILLLPKFLGLNGIWYSQPVADFIAVIITLILILKEVDR</sequence>
<feature type="transmembrane region" description="Helical" evidence="10">
    <location>
        <begin position="139"/>
        <end position="156"/>
    </location>
</feature>
<organism evidence="11 12">
    <name type="scientific">Clostridium frigidicarnis</name>
    <dbReference type="NCBI Taxonomy" id="84698"/>
    <lineage>
        <taxon>Bacteria</taxon>
        <taxon>Bacillati</taxon>
        <taxon>Bacillota</taxon>
        <taxon>Clostridia</taxon>
        <taxon>Eubacteriales</taxon>
        <taxon>Clostridiaceae</taxon>
        <taxon>Clostridium</taxon>
    </lineage>
</organism>
<keyword evidence="4" id="KW-0813">Transport</keyword>
<dbReference type="GO" id="GO:0005886">
    <property type="term" value="C:plasma membrane"/>
    <property type="evidence" value="ECO:0007669"/>
    <property type="project" value="UniProtKB-SubCell"/>
</dbReference>
<keyword evidence="9" id="KW-0046">Antibiotic resistance</keyword>
<dbReference type="Pfam" id="PF01554">
    <property type="entry name" value="MatE"/>
    <property type="match status" value="2"/>
</dbReference>
<gene>
    <name evidence="11" type="ORF">SAMN04488528_104417</name>
</gene>
<evidence type="ECO:0000313" key="12">
    <source>
        <dbReference type="Proteomes" id="UP000198619"/>
    </source>
</evidence>
<feature type="transmembrane region" description="Helical" evidence="10">
    <location>
        <begin position="65"/>
        <end position="85"/>
    </location>
</feature>
<feature type="transmembrane region" description="Helical" evidence="10">
    <location>
        <begin position="273"/>
        <end position="296"/>
    </location>
</feature>
<dbReference type="CDD" id="cd13143">
    <property type="entry name" value="MATE_MepA_like"/>
    <property type="match status" value="1"/>
</dbReference>
<keyword evidence="12" id="KW-1185">Reference proteome</keyword>
<dbReference type="EMBL" id="FOKI01000044">
    <property type="protein sequence ID" value="SFB40571.1"/>
    <property type="molecule type" value="Genomic_DNA"/>
</dbReference>
<evidence type="ECO:0000256" key="4">
    <source>
        <dbReference type="ARBA" id="ARBA00022448"/>
    </source>
</evidence>
<dbReference type="GO" id="GO:0046677">
    <property type="term" value="P:response to antibiotic"/>
    <property type="evidence" value="ECO:0007669"/>
    <property type="project" value="UniProtKB-KW"/>
</dbReference>
<dbReference type="InterPro" id="IPR048279">
    <property type="entry name" value="MdtK-like"/>
</dbReference>
<evidence type="ECO:0000256" key="3">
    <source>
        <dbReference type="ARBA" id="ARBA00022106"/>
    </source>
</evidence>
<feature type="transmembrane region" description="Helical" evidence="10">
    <location>
        <begin position="238"/>
        <end position="261"/>
    </location>
</feature>
<dbReference type="PANTHER" id="PTHR43823:SF3">
    <property type="entry name" value="MULTIDRUG EXPORT PROTEIN MEPA"/>
    <property type="match status" value="1"/>
</dbReference>
<dbReference type="STRING" id="84698.SAMN04488528_104417"/>
<evidence type="ECO:0000256" key="7">
    <source>
        <dbReference type="ARBA" id="ARBA00022989"/>
    </source>
</evidence>
<protein>
    <recommendedName>
        <fullName evidence="3">Multidrug export protein MepA</fullName>
    </recommendedName>
</protein>
<dbReference type="InterPro" id="IPR002528">
    <property type="entry name" value="MATE_fam"/>
</dbReference>
<evidence type="ECO:0000256" key="9">
    <source>
        <dbReference type="ARBA" id="ARBA00023251"/>
    </source>
</evidence>
<evidence type="ECO:0000256" key="8">
    <source>
        <dbReference type="ARBA" id="ARBA00023136"/>
    </source>
</evidence>
<dbReference type="InterPro" id="IPR051327">
    <property type="entry name" value="MATE_MepA_subfamily"/>
</dbReference>
<feature type="transmembrane region" description="Helical" evidence="10">
    <location>
        <begin position="394"/>
        <end position="414"/>
    </location>
</feature>
<dbReference type="PIRSF" id="PIRSF006603">
    <property type="entry name" value="DinF"/>
    <property type="match status" value="1"/>
</dbReference>
<dbReference type="Proteomes" id="UP000198619">
    <property type="component" value="Unassembled WGS sequence"/>
</dbReference>
<feature type="transmembrane region" description="Helical" evidence="10">
    <location>
        <begin position="97"/>
        <end position="119"/>
    </location>
</feature>
<dbReference type="OrthoDB" id="9811110at2"/>
<proteinExistence type="inferred from homology"/>
<evidence type="ECO:0000256" key="1">
    <source>
        <dbReference type="ARBA" id="ARBA00004651"/>
    </source>
</evidence>
<dbReference type="GO" id="GO:0015297">
    <property type="term" value="F:antiporter activity"/>
    <property type="evidence" value="ECO:0007669"/>
    <property type="project" value="InterPro"/>
</dbReference>
<evidence type="ECO:0000256" key="10">
    <source>
        <dbReference type="SAM" id="Phobius"/>
    </source>
</evidence>
<comment type="similarity">
    <text evidence="2">Belongs to the multi antimicrobial extrusion (MATE) (TC 2.A.66.1) family. MepA subfamily.</text>
</comment>
<name>A0A1I1ARB5_9CLOT</name>
<evidence type="ECO:0000256" key="2">
    <source>
        <dbReference type="ARBA" id="ARBA00008417"/>
    </source>
</evidence>
<feature type="transmembrane region" description="Helical" evidence="10">
    <location>
        <begin position="168"/>
        <end position="191"/>
    </location>
</feature>
<keyword evidence="8 10" id="KW-0472">Membrane</keyword>
<dbReference type="NCBIfam" id="TIGR00797">
    <property type="entry name" value="matE"/>
    <property type="match status" value="1"/>
</dbReference>
<dbReference type="RefSeq" id="WP_090042906.1">
    <property type="nucleotide sequence ID" value="NZ_FOKI01000044.1"/>
</dbReference>
<feature type="transmembrane region" description="Helical" evidence="10">
    <location>
        <begin position="317"/>
        <end position="341"/>
    </location>
</feature>
<feature type="transmembrane region" description="Helical" evidence="10">
    <location>
        <begin position="420"/>
        <end position="439"/>
    </location>
</feature>
<dbReference type="InterPro" id="IPR045070">
    <property type="entry name" value="MATE_MepA-like"/>
</dbReference>
<comment type="subcellular location">
    <subcellularLocation>
        <location evidence="1">Cell membrane</location>
        <topology evidence="1">Multi-pass membrane protein</topology>
    </subcellularLocation>
</comment>
<dbReference type="GO" id="GO:0042910">
    <property type="term" value="F:xenobiotic transmembrane transporter activity"/>
    <property type="evidence" value="ECO:0007669"/>
    <property type="project" value="InterPro"/>
</dbReference>
<evidence type="ECO:0000256" key="6">
    <source>
        <dbReference type="ARBA" id="ARBA00022692"/>
    </source>
</evidence>
<keyword evidence="7 10" id="KW-1133">Transmembrane helix</keyword>
<reference evidence="11 12" key="1">
    <citation type="submission" date="2016-10" db="EMBL/GenBank/DDBJ databases">
        <authorList>
            <person name="de Groot N.N."/>
        </authorList>
    </citation>
    <scope>NUCLEOTIDE SEQUENCE [LARGE SCALE GENOMIC DNA]</scope>
    <source>
        <strain evidence="11 12">DSM 12271</strain>
    </source>
</reference>
<feature type="transmembrane region" description="Helical" evidence="10">
    <location>
        <begin position="197"/>
        <end position="217"/>
    </location>
</feature>
<dbReference type="AlphaFoldDB" id="A0A1I1ARB5"/>
<keyword evidence="6 10" id="KW-0812">Transmembrane</keyword>
<evidence type="ECO:0000313" key="11">
    <source>
        <dbReference type="EMBL" id="SFB40571.1"/>
    </source>
</evidence>
<feature type="transmembrane region" description="Helical" evidence="10">
    <location>
        <begin position="361"/>
        <end position="382"/>
    </location>
</feature>
<feature type="transmembrane region" description="Helical" evidence="10">
    <location>
        <begin position="16"/>
        <end position="34"/>
    </location>
</feature>
<accession>A0A1I1ARB5</accession>
<evidence type="ECO:0000256" key="5">
    <source>
        <dbReference type="ARBA" id="ARBA00022475"/>
    </source>
</evidence>